<gene>
    <name evidence="13" type="ORF">C823_01965</name>
</gene>
<keyword evidence="14" id="KW-1185">Reference proteome</keyword>
<feature type="transmembrane region" description="Helical" evidence="10">
    <location>
        <begin position="170"/>
        <end position="192"/>
    </location>
</feature>
<keyword evidence="8" id="KW-0807">Transducer</keyword>
<feature type="domain" description="Methyl-accepting transducer" evidence="11">
    <location>
        <begin position="302"/>
        <end position="531"/>
    </location>
</feature>
<dbReference type="PANTHER" id="PTHR43531">
    <property type="entry name" value="PROTEIN ICFG"/>
    <property type="match status" value="1"/>
</dbReference>
<evidence type="ECO:0000256" key="7">
    <source>
        <dbReference type="ARBA" id="ARBA00029447"/>
    </source>
</evidence>
<dbReference type="CDD" id="cd06225">
    <property type="entry name" value="HAMP"/>
    <property type="match status" value="1"/>
</dbReference>
<evidence type="ECO:0000259" key="11">
    <source>
        <dbReference type="PROSITE" id="PS50111"/>
    </source>
</evidence>
<dbReference type="Proteomes" id="UP000012589">
    <property type="component" value="Unassembled WGS sequence"/>
</dbReference>
<dbReference type="InterPro" id="IPR004090">
    <property type="entry name" value="Chemotax_Me-accpt_rcpt"/>
</dbReference>
<dbReference type="Gene3D" id="6.10.340.10">
    <property type="match status" value="1"/>
</dbReference>
<dbReference type="PRINTS" id="PR00260">
    <property type="entry name" value="CHEMTRNSDUCR"/>
</dbReference>
<evidence type="ECO:0000313" key="13">
    <source>
        <dbReference type="EMBL" id="EMZ28432.1"/>
    </source>
</evidence>
<evidence type="ECO:0000256" key="9">
    <source>
        <dbReference type="SAM" id="Coils"/>
    </source>
</evidence>
<dbReference type="SMART" id="SM00304">
    <property type="entry name" value="HAMP"/>
    <property type="match status" value="1"/>
</dbReference>
<feature type="transmembrane region" description="Helical" evidence="10">
    <location>
        <begin position="16"/>
        <end position="38"/>
    </location>
</feature>
<dbReference type="PATRIC" id="fig|1235802.3.peg.2083"/>
<evidence type="ECO:0000256" key="1">
    <source>
        <dbReference type="ARBA" id="ARBA00004651"/>
    </source>
</evidence>
<dbReference type="SUPFAM" id="SSF103190">
    <property type="entry name" value="Sensory domain-like"/>
    <property type="match status" value="1"/>
</dbReference>
<dbReference type="OrthoDB" id="9765776at2"/>
<dbReference type="Pfam" id="PF00015">
    <property type="entry name" value="MCPsignal"/>
    <property type="match status" value="1"/>
</dbReference>
<dbReference type="Pfam" id="PF18947">
    <property type="entry name" value="HAMP_2"/>
    <property type="match status" value="1"/>
</dbReference>
<dbReference type="STRING" id="1235802.C823_01965"/>
<dbReference type="PROSITE" id="PS50885">
    <property type="entry name" value="HAMP"/>
    <property type="match status" value="1"/>
</dbReference>
<dbReference type="Pfam" id="PF00672">
    <property type="entry name" value="HAMP"/>
    <property type="match status" value="1"/>
</dbReference>
<keyword evidence="2" id="KW-1003">Cell membrane</keyword>
<evidence type="ECO:0000256" key="3">
    <source>
        <dbReference type="ARBA" id="ARBA00022500"/>
    </source>
</evidence>
<protein>
    <recommendedName>
        <fullName evidence="15">X-X-X-Leu-X-X-Gly heptad repeats protein</fullName>
    </recommendedName>
</protein>
<comment type="subcellular location">
    <subcellularLocation>
        <location evidence="1">Cell membrane</location>
        <topology evidence="1">Multi-pass membrane protein</topology>
    </subcellularLocation>
</comment>
<dbReference type="GO" id="GO:0006935">
    <property type="term" value="P:chemotaxis"/>
    <property type="evidence" value="ECO:0007669"/>
    <property type="project" value="UniProtKB-KW"/>
</dbReference>
<dbReference type="eggNOG" id="COG0840">
    <property type="taxonomic scope" value="Bacteria"/>
</dbReference>
<evidence type="ECO:0000256" key="5">
    <source>
        <dbReference type="ARBA" id="ARBA00022989"/>
    </source>
</evidence>
<evidence type="ECO:0000256" key="6">
    <source>
        <dbReference type="ARBA" id="ARBA00023136"/>
    </source>
</evidence>
<comment type="caution">
    <text evidence="13">The sequence shown here is derived from an EMBL/GenBank/DDBJ whole genome shotgun (WGS) entry which is preliminary data.</text>
</comment>
<sequence>MENKKRIRHLGNKVNLVVGCLLILSITAVVGVCIVMFYQLTMSTMRKQCISGTNMLAYELDGYVGPDDRTVVLDELKELLGCEFTIFHGDERAYTTIQQDGKRAVGTKLSDELVQIILEKGESYVGIAEILDVKHICSYVPTKDENGQIDGLIFAGISLQDAYAQMNRTIVVALVGEVVMLVISIIFMSIFIHRVVSRPLSKLTGLAHTMEQGNLGLHSQEIMTAGIRSNDEIGVLAQIFEKTIHRLKGYIGEIATVLEAISQGDLAVSTTQNYVGDFTSIKMSLDDILNRLNSTMSQIVESSDHVSNGSRQMAIGSQALSQGAVEQAGAVEELEESVRNISNQVKETAANAQQARQRVDYVGGQLYESNQKMQEMIQAMQEISESSNEIGKIIKTIETIASQTNILALNAAVEASRAGESGKGFAVVAEEVRELAAQSATASKTTSELIERSIAAVGHGSRIASETATQLETAVSGVSEIIDTTNVIADASRTQADHVAQVQDRISQISQVVQTNSATAEESAATSEELSSQAKLLKNLISMFRVKGA</sequence>
<evidence type="ECO:0000256" key="2">
    <source>
        <dbReference type="ARBA" id="ARBA00022475"/>
    </source>
</evidence>
<organism evidence="13 14">
    <name type="scientific">Eubacterium plexicaudatum ASF492</name>
    <dbReference type="NCBI Taxonomy" id="1235802"/>
    <lineage>
        <taxon>Bacteria</taxon>
        <taxon>Bacillati</taxon>
        <taxon>Bacillota</taxon>
        <taxon>Clostridia</taxon>
        <taxon>Eubacteriales</taxon>
        <taxon>Eubacteriaceae</taxon>
        <taxon>Eubacterium</taxon>
    </lineage>
</organism>
<feature type="coiled-coil region" evidence="9">
    <location>
        <begin position="331"/>
        <end position="358"/>
    </location>
</feature>
<keyword evidence="6 10" id="KW-0472">Membrane</keyword>
<dbReference type="InterPro" id="IPR004089">
    <property type="entry name" value="MCPsignal_dom"/>
</dbReference>
<keyword evidence="3" id="KW-0145">Chemotaxis</keyword>
<dbReference type="SUPFAM" id="SSF58104">
    <property type="entry name" value="Methyl-accepting chemotaxis protein (MCP) signaling domain"/>
    <property type="match status" value="1"/>
</dbReference>
<dbReference type="PROSITE" id="PS50111">
    <property type="entry name" value="CHEMOTAXIS_TRANSDUC_2"/>
    <property type="match status" value="1"/>
</dbReference>
<dbReference type="EMBL" id="AQFT01000064">
    <property type="protein sequence ID" value="EMZ28432.1"/>
    <property type="molecule type" value="Genomic_DNA"/>
</dbReference>
<proteinExistence type="inferred from homology"/>
<accession>N2AGA0</accession>
<dbReference type="GO" id="GO:0007165">
    <property type="term" value="P:signal transduction"/>
    <property type="evidence" value="ECO:0007669"/>
    <property type="project" value="UniProtKB-KW"/>
</dbReference>
<evidence type="ECO:0000313" key="14">
    <source>
        <dbReference type="Proteomes" id="UP000012589"/>
    </source>
</evidence>
<dbReference type="AlphaFoldDB" id="N2AGA0"/>
<evidence type="ECO:0000259" key="12">
    <source>
        <dbReference type="PROSITE" id="PS50885"/>
    </source>
</evidence>
<dbReference type="PANTHER" id="PTHR43531:SF11">
    <property type="entry name" value="METHYL-ACCEPTING CHEMOTAXIS PROTEIN 3"/>
    <property type="match status" value="1"/>
</dbReference>
<keyword evidence="9" id="KW-0175">Coiled coil</keyword>
<dbReference type="Pfam" id="PF17202">
    <property type="entry name" value="sCache_3_3"/>
    <property type="match status" value="1"/>
</dbReference>
<dbReference type="HOGENOM" id="CLU_000445_107_16_9"/>
<dbReference type="SMART" id="SM00283">
    <property type="entry name" value="MA"/>
    <property type="match status" value="1"/>
</dbReference>
<dbReference type="InterPro" id="IPR033463">
    <property type="entry name" value="sCache_3"/>
</dbReference>
<dbReference type="Gene3D" id="1.10.287.950">
    <property type="entry name" value="Methyl-accepting chemotaxis protein"/>
    <property type="match status" value="1"/>
</dbReference>
<evidence type="ECO:0008006" key="15">
    <source>
        <dbReference type="Google" id="ProtNLM"/>
    </source>
</evidence>
<dbReference type="InterPro" id="IPR029151">
    <property type="entry name" value="Sensor-like_sf"/>
</dbReference>
<dbReference type="InterPro" id="IPR003660">
    <property type="entry name" value="HAMP_dom"/>
</dbReference>
<dbReference type="GO" id="GO:0005886">
    <property type="term" value="C:plasma membrane"/>
    <property type="evidence" value="ECO:0007669"/>
    <property type="project" value="UniProtKB-SubCell"/>
</dbReference>
<dbReference type="CDD" id="cd11386">
    <property type="entry name" value="MCP_signal"/>
    <property type="match status" value="1"/>
</dbReference>
<evidence type="ECO:0000256" key="10">
    <source>
        <dbReference type="SAM" id="Phobius"/>
    </source>
</evidence>
<keyword evidence="4 10" id="KW-0812">Transmembrane</keyword>
<keyword evidence="5 10" id="KW-1133">Transmembrane helix</keyword>
<feature type="domain" description="HAMP" evidence="12">
    <location>
        <begin position="194"/>
        <end position="252"/>
    </location>
</feature>
<comment type="similarity">
    <text evidence="7">Belongs to the methyl-accepting chemotaxis (MCP) protein family.</text>
</comment>
<evidence type="ECO:0000256" key="8">
    <source>
        <dbReference type="PROSITE-ProRule" id="PRU00284"/>
    </source>
</evidence>
<name>N2AGA0_9FIRM</name>
<evidence type="ECO:0000256" key="4">
    <source>
        <dbReference type="ARBA" id="ARBA00022692"/>
    </source>
</evidence>
<dbReference type="GO" id="GO:0004888">
    <property type="term" value="F:transmembrane signaling receptor activity"/>
    <property type="evidence" value="ECO:0007669"/>
    <property type="project" value="InterPro"/>
</dbReference>
<dbReference type="InterPro" id="IPR051310">
    <property type="entry name" value="MCP_chemotaxis"/>
</dbReference>
<reference evidence="13 14" key="1">
    <citation type="journal article" date="2014" name="Genome Announc.">
        <title>Draft genome sequences of the altered schaedler flora, a defined bacterial community from gnotobiotic mice.</title>
        <authorList>
            <person name="Wannemuehler M.J."/>
            <person name="Overstreet A.M."/>
            <person name="Ward D.V."/>
            <person name="Phillips G.J."/>
        </authorList>
    </citation>
    <scope>NUCLEOTIDE SEQUENCE [LARGE SCALE GENOMIC DNA]</scope>
    <source>
        <strain evidence="13 14">ASF492</strain>
    </source>
</reference>